<feature type="non-terminal residue" evidence="3">
    <location>
        <position position="1"/>
    </location>
</feature>
<feature type="domain" description="RIN4 pathogenic type III effector avirulence factor Avr cleavage site" evidence="2">
    <location>
        <begin position="30"/>
        <end position="59"/>
    </location>
</feature>
<comment type="caution">
    <text evidence="3">The sequence shown here is derived from an EMBL/GenBank/DDBJ whole genome shotgun (WGS) entry which is preliminary data.</text>
</comment>
<reference evidence="3 4" key="1">
    <citation type="journal article" date="2014" name="Agronomy (Basel)">
        <title>A Draft Genome Sequence for Ensete ventricosum, the Drought-Tolerant Tree Against Hunger.</title>
        <authorList>
            <person name="Harrison J."/>
            <person name="Moore K.A."/>
            <person name="Paszkiewicz K."/>
            <person name="Jones T."/>
            <person name="Grant M."/>
            <person name="Ambacheew D."/>
            <person name="Muzemil S."/>
            <person name="Studholme D.J."/>
        </authorList>
    </citation>
    <scope>NUCLEOTIDE SEQUENCE [LARGE SCALE GENOMIC DNA]</scope>
</reference>
<sequence>SAGTLWLVVCCIDLLILEEIIIFCSLLLQQHAHIPKFGNWGSDGGLNYSQFFDKALRERSELKAKNMNHHYDNPKAFHTEVLTVHASSLGTSPHSIANGVLHLRGEDSDYQRTGRVCDGSDYRVDHSPTHPNYQMKIGTCSSEGLSRGSRAITLSSPGKLRMTGVQYDNIMSKGSVIPKFGDWDESNPSTADGFSRIFNRVREEKQRVSAKVSQVSSDKTCDKDHESNHEPSVCGFCILLCICLSLKFFYQNSLYIGWCAIYFPVYLL</sequence>
<organism evidence="3 4">
    <name type="scientific">Ensete ventricosum</name>
    <name type="common">Abyssinian banana</name>
    <name type="synonym">Musa ensete</name>
    <dbReference type="NCBI Taxonomy" id="4639"/>
    <lineage>
        <taxon>Eukaryota</taxon>
        <taxon>Viridiplantae</taxon>
        <taxon>Streptophyta</taxon>
        <taxon>Embryophyta</taxon>
        <taxon>Tracheophyta</taxon>
        <taxon>Spermatophyta</taxon>
        <taxon>Magnoliopsida</taxon>
        <taxon>Liliopsida</taxon>
        <taxon>Zingiberales</taxon>
        <taxon>Musaceae</taxon>
        <taxon>Ensete</taxon>
    </lineage>
</organism>
<keyword evidence="1" id="KW-0472">Membrane</keyword>
<dbReference type="AlphaFoldDB" id="A0A427A9G9"/>
<dbReference type="PANTHER" id="PTHR33159:SF6">
    <property type="entry name" value="RPM1-INTERACTING PROTEIN 4"/>
    <property type="match status" value="1"/>
</dbReference>
<feature type="domain" description="RIN4 pathogenic type III effector avirulence factor Avr cleavage site" evidence="2">
    <location>
        <begin position="173"/>
        <end position="206"/>
    </location>
</feature>
<proteinExistence type="predicted"/>
<dbReference type="PANTHER" id="PTHR33159">
    <property type="entry name" value="RPM1-INTERACTING PROTEIN 4 (RIN4) FAMILY PROTEIN"/>
    <property type="match status" value="1"/>
</dbReference>
<accession>A0A427A9G9</accession>
<keyword evidence="1" id="KW-1133">Transmembrane helix</keyword>
<evidence type="ECO:0000313" key="3">
    <source>
        <dbReference type="EMBL" id="RRT72861.1"/>
    </source>
</evidence>
<dbReference type="GO" id="GO:0005886">
    <property type="term" value="C:plasma membrane"/>
    <property type="evidence" value="ECO:0007669"/>
    <property type="project" value="TreeGrafter"/>
</dbReference>
<evidence type="ECO:0000256" key="1">
    <source>
        <dbReference type="SAM" id="Phobius"/>
    </source>
</evidence>
<dbReference type="Proteomes" id="UP000287651">
    <property type="component" value="Unassembled WGS sequence"/>
</dbReference>
<dbReference type="InterPro" id="IPR008700">
    <property type="entry name" value="TypeIII_avirulence_cleave"/>
</dbReference>
<dbReference type="Pfam" id="PF05627">
    <property type="entry name" value="AvrRpt-cleavage"/>
    <property type="match status" value="2"/>
</dbReference>
<evidence type="ECO:0000259" key="2">
    <source>
        <dbReference type="Pfam" id="PF05627"/>
    </source>
</evidence>
<dbReference type="EMBL" id="AMZH03003269">
    <property type="protein sequence ID" value="RRT72861.1"/>
    <property type="molecule type" value="Genomic_DNA"/>
</dbReference>
<keyword evidence="1" id="KW-0812">Transmembrane</keyword>
<gene>
    <name evidence="3" type="ORF">B296_00005102</name>
</gene>
<name>A0A427A9G9_ENSVE</name>
<evidence type="ECO:0000313" key="4">
    <source>
        <dbReference type="Proteomes" id="UP000287651"/>
    </source>
</evidence>
<feature type="transmembrane region" description="Helical" evidence="1">
    <location>
        <begin position="6"/>
        <end position="28"/>
    </location>
</feature>
<dbReference type="InterPro" id="IPR040387">
    <property type="entry name" value="RIN4/NOI4"/>
</dbReference>
<protein>
    <recommendedName>
        <fullName evidence="2">RIN4 pathogenic type III effector avirulence factor Avr cleavage site domain-containing protein</fullName>
    </recommendedName>
</protein>